<proteinExistence type="inferred from homology"/>
<feature type="compositionally biased region" description="Basic and acidic residues" evidence="4">
    <location>
        <begin position="249"/>
        <end position="266"/>
    </location>
</feature>
<dbReference type="GeneID" id="19207517"/>
<dbReference type="Proteomes" id="UP000053558">
    <property type="component" value="Unassembled WGS sequence"/>
</dbReference>
<dbReference type="RefSeq" id="XP_007766346.1">
    <property type="nucleotide sequence ID" value="XM_007768156.1"/>
</dbReference>
<feature type="region of interest" description="Disordered" evidence="4">
    <location>
        <begin position="352"/>
        <end position="374"/>
    </location>
</feature>
<feature type="domain" description="Inosine/uridine-preferring nucleoside hydrolase" evidence="5">
    <location>
        <begin position="1"/>
        <end position="348"/>
    </location>
</feature>
<sequence>VLVDTDPGVDDVLAILLALASPEIEILAILVTYGTCCQPKLQARSLNIYKLYKAIARHLEVHPEDSSRFPNFGPAVKPFLALGPKGPLKEDTHYAEYFHGPDGLSNITERHPELDIDVNDPSFEQNFRITDRSTVDITLDLLREYPDRTITYIALGPLTQLAQIVQTNGQEFGDRIGKVVCMGGALDVPGNTTPIAEFNFYADPYAVKELLVASPASVGLPLDRFLLLPLDITSRHNLSFPYYKEKVDPQFSDTREPSRPEGKDPLTHFTSSFFERTREVMIGFGKDAMELHDIVAVWCAVECQPGDVAQVAGRPLLKSGWGMTERHFDIERTGELTRGMLIVDRRADAISAPQPGLNRSESEAPIPITTSNPYPIEKQTEEHAPVTAMHTSTQNGPPETTHRRGVLCIHETPGQDALVSLLLRRVWGVEG</sequence>
<evidence type="ECO:0000256" key="2">
    <source>
        <dbReference type="ARBA" id="ARBA00022801"/>
    </source>
</evidence>
<dbReference type="SUPFAM" id="SSF53590">
    <property type="entry name" value="Nucleoside hydrolase"/>
    <property type="match status" value="1"/>
</dbReference>
<keyword evidence="3" id="KW-0326">Glycosidase</keyword>
<dbReference type="GO" id="GO:0005829">
    <property type="term" value="C:cytosol"/>
    <property type="evidence" value="ECO:0007669"/>
    <property type="project" value="TreeGrafter"/>
</dbReference>
<feature type="non-terminal residue" evidence="6">
    <location>
        <position position="1"/>
    </location>
</feature>
<dbReference type="EMBL" id="JH711576">
    <property type="protein sequence ID" value="EIW82782.1"/>
    <property type="molecule type" value="Genomic_DNA"/>
</dbReference>
<dbReference type="InterPro" id="IPR036452">
    <property type="entry name" value="Ribo_hydro-like"/>
</dbReference>
<evidence type="ECO:0000256" key="1">
    <source>
        <dbReference type="ARBA" id="ARBA00009176"/>
    </source>
</evidence>
<comment type="similarity">
    <text evidence="1">Belongs to the IUNH family.</text>
</comment>
<dbReference type="OMA" id="RNVVSMF"/>
<dbReference type="Pfam" id="PF01156">
    <property type="entry name" value="IU_nuc_hydro"/>
    <property type="match status" value="1"/>
</dbReference>
<keyword evidence="7" id="KW-1185">Reference proteome</keyword>
<gene>
    <name evidence="6" type="ORF">CONPUDRAFT_52551</name>
</gene>
<evidence type="ECO:0000256" key="3">
    <source>
        <dbReference type="ARBA" id="ARBA00023295"/>
    </source>
</evidence>
<dbReference type="InterPro" id="IPR001910">
    <property type="entry name" value="Inosine/uridine_hydrolase_dom"/>
</dbReference>
<dbReference type="AlphaFoldDB" id="A0A5M3MUC9"/>
<dbReference type="GO" id="GO:0008477">
    <property type="term" value="F:purine nucleosidase activity"/>
    <property type="evidence" value="ECO:0007669"/>
    <property type="project" value="TreeGrafter"/>
</dbReference>
<dbReference type="PANTHER" id="PTHR12304:SF56">
    <property type="entry name" value="HYDROLASE, PUTATIVE (AFU_ORTHOLOGUE AFUA_1G11790)-RELATED"/>
    <property type="match status" value="1"/>
</dbReference>
<protein>
    <submittedName>
        <fullName evidence="6">Nucleoside hydrolase</fullName>
    </submittedName>
</protein>
<organism evidence="6 7">
    <name type="scientific">Coniophora puteana (strain RWD-64-598)</name>
    <name type="common">Brown rot fungus</name>
    <dbReference type="NCBI Taxonomy" id="741705"/>
    <lineage>
        <taxon>Eukaryota</taxon>
        <taxon>Fungi</taxon>
        <taxon>Dikarya</taxon>
        <taxon>Basidiomycota</taxon>
        <taxon>Agaricomycotina</taxon>
        <taxon>Agaricomycetes</taxon>
        <taxon>Agaricomycetidae</taxon>
        <taxon>Boletales</taxon>
        <taxon>Coniophorineae</taxon>
        <taxon>Coniophoraceae</taxon>
        <taxon>Coniophora</taxon>
    </lineage>
</organism>
<dbReference type="OrthoDB" id="5783963at2759"/>
<dbReference type="KEGG" id="cput:CONPUDRAFT_52551"/>
<feature type="region of interest" description="Disordered" evidence="4">
    <location>
        <begin position="249"/>
        <end position="268"/>
    </location>
</feature>
<evidence type="ECO:0000256" key="4">
    <source>
        <dbReference type="SAM" id="MobiDB-lite"/>
    </source>
</evidence>
<keyword evidence="2 6" id="KW-0378">Hydrolase</keyword>
<name>A0A5M3MUC9_CONPW</name>
<dbReference type="PANTHER" id="PTHR12304">
    <property type="entry name" value="INOSINE-URIDINE PREFERRING NUCLEOSIDE HYDROLASE"/>
    <property type="match status" value="1"/>
</dbReference>
<dbReference type="GO" id="GO:0006152">
    <property type="term" value="P:purine nucleoside catabolic process"/>
    <property type="evidence" value="ECO:0007669"/>
    <property type="project" value="TreeGrafter"/>
</dbReference>
<dbReference type="InterPro" id="IPR023186">
    <property type="entry name" value="IUNH"/>
</dbReference>
<evidence type="ECO:0000259" key="5">
    <source>
        <dbReference type="Pfam" id="PF01156"/>
    </source>
</evidence>
<accession>A0A5M3MUC9</accession>
<comment type="caution">
    <text evidence="6">The sequence shown here is derived from an EMBL/GenBank/DDBJ whole genome shotgun (WGS) entry which is preliminary data.</text>
</comment>
<evidence type="ECO:0000313" key="7">
    <source>
        <dbReference type="Proteomes" id="UP000053558"/>
    </source>
</evidence>
<reference evidence="7" key="1">
    <citation type="journal article" date="2012" name="Science">
        <title>The Paleozoic origin of enzymatic lignin decomposition reconstructed from 31 fungal genomes.</title>
        <authorList>
            <person name="Floudas D."/>
            <person name="Binder M."/>
            <person name="Riley R."/>
            <person name="Barry K."/>
            <person name="Blanchette R.A."/>
            <person name="Henrissat B."/>
            <person name="Martinez A.T."/>
            <person name="Otillar R."/>
            <person name="Spatafora J.W."/>
            <person name="Yadav J.S."/>
            <person name="Aerts A."/>
            <person name="Benoit I."/>
            <person name="Boyd A."/>
            <person name="Carlson A."/>
            <person name="Copeland A."/>
            <person name="Coutinho P.M."/>
            <person name="de Vries R.P."/>
            <person name="Ferreira P."/>
            <person name="Findley K."/>
            <person name="Foster B."/>
            <person name="Gaskell J."/>
            <person name="Glotzer D."/>
            <person name="Gorecki P."/>
            <person name="Heitman J."/>
            <person name="Hesse C."/>
            <person name="Hori C."/>
            <person name="Igarashi K."/>
            <person name="Jurgens J.A."/>
            <person name="Kallen N."/>
            <person name="Kersten P."/>
            <person name="Kohler A."/>
            <person name="Kuees U."/>
            <person name="Kumar T.K.A."/>
            <person name="Kuo A."/>
            <person name="LaButti K."/>
            <person name="Larrondo L.F."/>
            <person name="Lindquist E."/>
            <person name="Ling A."/>
            <person name="Lombard V."/>
            <person name="Lucas S."/>
            <person name="Lundell T."/>
            <person name="Martin R."/>
            <person name="McLaughlin D.J."/>
            <person name="Morgenstern I."/>
            <person name="Morin E."/>
            <person name="Murat C."/>
            <person name="Nagy L.G."/>
            <person name="Nolan M."/>
            <person name="Ohm R.A."/>
            <person name="Patyshakuliyeva A."/>
            <person name="Rokas A."/>
            <person name="Ruiz-Duenas F.J."/>
            <person name="Sabat G."/>
            <person name="Salamov A."/>
            <person name="Samejima M."/>
            <person name="Schmutz J."/>
            <person name="Slot J.C."/>
            <person name="St John F."/>
            <person name="Stenlid J."/>
            <person name="Sun H."/>
            <person name="Sun S."/>
            <person name="Syed K."/>
            <person name="Tsang A."/>
            <person name="Wiebenga A."/>
            <person name="Young D."/>
            <person name="Pisabarro A."/>
            <person name="Eastwood D.C."/>
            <person name="Martin F."/>
            <person name="Cullen D."/>
            <person name="Grigoriev I.V."/>
            <person name="Hibbett D.S."/>
        </authorList>
    </citation>
    <scope>NUCLEOTIDE SEQUENCE [LARGE SCALE GENOMIC DNA]</scope>
    <source>
        <strain evidence="7">RWD-64-598 SS2</strain>
    </source>
</reference>
<evidence type="ECO:0000313" key="6">
    <source>
        <dbReference type="EMBL" id="EIW82782.1"/>
    </source>
</evidence>
<dbReference type="Gene3D" id="3.90.245.10">
    <property type="entry name" value="Ribonucleoside hydrolase-like"/>
    <property type="match status" value="1"/>
</dbReference>